<comment type="pathway">
    <text evidence="2 14">Cofactor biosynthesis; FMN biosynthesis; FMN from riboflavin (ATP route): step 1/1.</text>
</comment>
<dbReference type="NCBIfam" id="TIGR00083">
    <property type="entry name" value="ribF"/>
    <property type="match status" value="1"/>
</dbReference>
<dbReference type="RefSeq" id="WP_008975819.1">
    <property type="nucleotide sequence ID" value="NZ_BHEO01000008.1"/>
</dbReference>
<keyword evidence="7 14" id="KW-0547">Nucleotide-binding</keyword>
<reference evidence="16 19" key="1">
    <citation type="journal article" date="2018" name="Int. J. Syst. Evol. Microbiol.">
        <title>Draft Genome Sequence of Faecalimonas umbilicata JCM 30896T, an Acetate-Producing Bacterium Isolated from Human Feces.</title>
        <authorList>
            <person name="Sakamoto M."/>
            <person name="Ikeyama N."/>
            <person name="Yuki M."/>
            <person name="Ohkuma M."/>
        </authorList>
    </citation>
    <scope>NUCLEOTIDE SEQUENCE [LARGE SCALE GENOMIC DNA]</scope>
    <source>
        <strain evidence="16 19">EGH7</strain>
    </source>
</reference>
<keyword evidence="19" id="KW-1185">Reference proteome</keyword>
<dbReference type="UniPathway" id="UPA00277">
    <property type="reaction ID" value="UER00407"/>
</dbReference>
<dbReference type="SUPFAM" id="SSF52374">
    <property type="entry name" value="Nucleotidylyl transferase"/>
    <property type="match status" value="1"/>
</dbReference>
<evidence type="ECO:0000256" key="12">
    <source>
        <dbReference type="ARBA" id="ARBA00047880"/>
    </source>
</evidence>
<keyword evidence="5 14" id="KW-0808">Transferase</keyword>
<evidence type="ECO:0000256" key="14">
    <source>
        <dbReference type="PIRNR" id="PIRNR004491"/>
    </source>
</evidence>
<dbReference type="InterPro" id="IPR015865">
    <property type="entry name" value="Riboflavin_kinase_bac/euk"/>
</dbReference>
<organism evidence="17 18">
    <name type="scientific">Faecalimonas umbilicata</name>
    <dbReference type="NCBI Taxonomy" id="1912855"/>
    <lineage>
        <taxon>Bacteria</taxon>
        <taxon>Bacillati</taxon>
        <taxon>Bacillota</taxon>
        <taxon>Clostridia</taxon>
        <taxon>Lachnospirales</taxon>
        <taxon>Lachnospiraceae</taxon>
        <taxon>Faecalimonas</taxon>
    </lineage>
</organism>
<accession>A0A4R3JR89</accession>
<dbReference type="Gene3D" id="3.40.50.620">
    <property type="entry name" value="HUPs"/>
    <property type="match status" value="1"/>
</dbReference>
<dbReference type="EMBL" id="SLZV01000003">
    <property type="protein sequence ID" value="TCS69594.1"/>
    <property type="molecule type" value="Genomic_DNA"/>
</dbReference>
<proteinExistence type="inferred from homology"/>
<comment type="catalytic activity">
    <reaction evidence="12 14">
        <text>riboflavin + ATP = FMN + ADP + H(+)</text>
        <dbReference type="Rhea" id="RHEA:14357"/>
        <dbReference type="ChEBI" id="CHEBI:15378"/>
        <dbReference type="ChEBI" id="CHEBI:30616"/>
        <dbReference type="ChEBI" id="CHEBI:57986"/>
        <dbReference type="ChEBI" id="CHEBI:58210"/>
        <dbReference type="ChEBI" id="CHEBI:456216"/>
        <dbReference type="EC" id="2.7.1.26"/>
    </reaction>
</comment>
<evidence type="ECO:0000256" key="5">
    <source>
        <dbReference type="ARBA" id="ARBA00022679"/>
    </source>
</evidence>
<keyword evidence="6 14" id="KW-0548">Nucleotidyltransferase</keyword>
<dbReference type="NCBIfam" id="NF004162">
    <property type="entry name" value="PRK05627.1-5"/>
    <property type="match status" value="1"/>
</dbReference>
<evidence type="ECO:0000256" key="11">
    <source>
        <dbReference type="ARBA" id="ARBA00023268"/>
    </source>
</evidence>
<dbReference type="GO" id="GO:0006747">
    <property type="term" value="P:FAD biosynthetic process"/>
    <property type="evidence" value="ECO:0007669"/>
    <property type="project" value="UniProtKB-UniRule"/>
</dbReference>
<comment type="caution">
    <text evidence="17">The sequence shown here is derived from an EMBL/GenBank/DDBJ whole genome shotgun (WGS) entry which is preliminary data.</text>
</comment>
<dbReference type="GO" id="GO:0003919">
    <property type="term" value="F:FMN adenylyltransferase activity"/>
    <property type="evidence" value="ECO:0007669"/>
    <property type="project" value="UniProtKB-UniRule"/>
</dbReference>
<dbReference type="EMBL" id="BHEO01000008">
    <property type="protein sequence ID" value="GBU05994.1"/>
    <property type="molecule type" value="Genomic_DNA"/>
</dbReference>
<evidence type="ECO:0000256" key="8">
    <source>
        <dbReference type="ARBA" id="ARBA00022777"/>
    </source>
</evidence>
<dbReference type="AlphaFoldDB" id="A0A4R3JR89"/>
<dbReference type="PIRSF" id="PIRSF004491">
    <property type="entry name" value="FAD_Synth"/>
    <property type="match status" value="1"/>
</dbReference>
<feature type="domain" description="Riboflavin kinase" evidence="15">
    <location>
        <begin position="179"/>
        <end position="302"/>
    </location>
</feature>
<name>A0A4R3JR89_9FIRM</name>
<evidence type="ECO:0000256" key="2">
    <source>
        <dbReference type="ARBA" id="ARBA00005201"/>
    </source>
</evidence>
<dbReference type="CDD" id="cd02064">
    <property type="entry name" value="FAD_synthetase_N"/>
    <property type="match status" value="1"/>
</dbReference>
<dbReference type="InterPro" id="IPR023468">
    <property type="entry name" value="Riboflavin_kinase"/>
</dbReference>
<dbReference type="PANTHER" id="PTHR22749:SF6">
    <property type="entry name" value="RIBOFLAVIN KINASE"/>
    <property type="match status" value="1"/>
</dbReference>
<evidence type="ECO:0000256" key="6">
    <source>
        <dbReference type="ARBA" id="ARBA00022695"/>
    </source>
</evidence>
<keyword evidence="11" id="KW-0511">Multifunctional enzyme</keyword>
<evidence type="ECO:0000313" key="16">
    <source>
        <dbReference type="EMBL" id="GBU05994.1"/>
    </source>
</evidence>
<dbReference type="InterPro" id="IPR004821">
    <property type="entry name" value="Cyt_trans-like"/>
</dbReference>
<dbReference type="NCBIfam" id="TIGR00125">
    <property type="entry name" value="cyt_tran_rel"/>
    <property type="match status" value="1"/>
</dbReference>
<reference evidence="17 18" key="2">
    <citation type="submission" date="2019-03" db="EMBL/GenBank/DDBJ databases">
        <title>Genomic Encyclopedia of Type Strains, Phase IV (KMG-IV): sequencing the most valuable type-strain genomes for metagenomic binning, comparative biology and taxonomic classification.</title>
        <authorList>
            <person name="Goeker M."/>
        </authorList>
    </citation>
    <scope>NUCLEOTIDE SEQUENCE [LARGE SCALE GENOMIC DNA]</scope>
    <source>
        <strain evidence="17 18">DSM 103426</strain>
    </source>
</reference>
<dbReference type="GO" id="GO:0008531">
    <property type="term" value="F:riboflavin kinase activity"/>
    <property type="evidence" value="ECO:0007669"/>
    <property type="project" value="UniProtKB-UniRule"/>
</dbReference>
<keyword evidence="10 14" id="KW-0067">ATP-binding</keyword>
<dbReference type="InterPro" id="IPR014729">
    <property type="entry name" value="Rossmann-like_a/b/a_fold"/>
</dbReference>
<dbReference type="Pfam" id="PF06574">
    <property type="entry name" value="FAD_syn"/>
    <property type="match status" value="1"/>
</dbReference>
<dbReference type="InterPro" id="IPR002606">
    <property type="entry name" value="Riboflavin_kinase_bac"/>
</dbReference>
<dbReference type="Proteomes" id="UP000702954">
    <property type="component" value="Unassembled WGS sequence"/>
</dbReference>
<comment type="catalytic activity">
    <reaction evidence="13 14">
        <text>FMN + ATP + H(+) = FAD + diphosphate</text>
        <dbReference type="Rhea" id="RHEA:17237"/>
        <dbReference type="ChEBI" id="CHEBI:15378"/>
        <dbReference type="ChEBI" id="CHEBI:30616"/>
        <dbReference type="ChEBI" id="CHEBI:33019"/>
        <dbReference type="ChEBI" id="CHEBI:57692"/>
        <dbReference type="ChEBI" id="CHEBI:58210"/>
        <dbReference type="EC" id="2.7.7.2"/>
    </reaction>
</comment>
<comment type="pathway">
    <text evidence="1 14">Cofactor biosynthesis; FAD biosynthesis; FAD from FMN: step 1/1.</text>
</comment>
<evidence type="ECO:0000256" key="10">
    <source>
        <dbReference type="ARBA" id="ARBA00022840"/>
    </source>
</evidence>
<comment type="similarity">
    <text evidence="14">Belongs to the ribF family.</text>
</comment>
<dbReference type="PANTHER" id="PTHR22749">
    <property type="entry name" value="RIBOFLAVIN KINASE/FMN ADENYLYLTRANSFERASE"/>
    <property type="match status" value="1"/>
</dbReference>
<dbReference type="EC" id="2.7.1.26" evidence="14"/>
<dbReference type="InterPro" id="IPR015864">
    <property type="entry name" value="FAD_synthase"/>
</dbReference>
<dbReference type="Gene3D" id="2.40.30.30">
    <property type="entry name" value="Riboflavin kinase-like"/>
    <property type="match status" value="1"/>
</dbReference>
<dbReference type="GO" id="GO:0009398">
    <property type="term" value="P:FMN biosynthetic process"/>
    <property type="evidence" value="ECO:0007669"/>
    <property type="project" value="UniProtKB-UniRule"/>
</dbReference>
<evidence type="ECO:0000313" key="17">
    <source>
        <dbReference type="EMBL" id="TCS69594.1"/>
    </source>
</evidence>
<dbReference type="Proteomes" id="UP000294613">
    <property type="component" value="Unassembled WGS sequence"/>
</dbReference>
<sequence length="304" mass="34554">MQYVRELECYQEQRKAAVTLGKFDGLHRGHQKLVSRVKAHASKEVVSVVFAFDMAPLYERLGKQKKSLMTGKERYEHLDGQTDYLIDCPFTEEISGMEAETFIKEVLVDQFHAAYIAVGTDFHFGHEKRGDIHMLKQYAGIYGYELEVVDKELYQGREISSTYIKEEVRAGHMEVARELLGYPYAMSGVVEHGRKLGRKLGIPTMNITPDIGKLAPPNGVYACRVRIDGNYYQGIGNLGNKPTVDADGKLILEVNVFSFDRETYGQTIQVELLSFVRPERKFASVEELKSQMEADIAAIKRREL</sequence>
<dbReference type="GO" id="GO:0005524">
    <property type="term" value="F:ATP binding"/>
    <property type="evidence" value="ECO:0007669"/>
    <property type="project" value="UniProtKB-UniRule"/>
</dbReference>
<evidence type="ECO:0000256" key="4">
    <source>
        <dbReference type="ARBA" id="ARBA00022643"/>
    </source>
</evidence>
<evidence type="ECO:0000259" key="15">
    <source>
        <dbReference type="SMART" id="SM00904"/>
    </source>
</evidence>
<keyword evidence="4 14" id="KW-0288">FMN</keyword>
<evidence type="ECO:0000256" key="9">
    <source>
        <dbReference type="ARBA" id="ARBA00022827"/>
    </source>
</evidence>
<dbReference type="UniPathway" id="UPA00276">
    <property type="reaction ID" value="UER00406"/>
</dbReference>
<evidence type="ECO:0000313" key="19">
    <source>
        <dbReference type="Proteomes" id="UP000702954"/>
    </source>
</evidence>
<evidence type="ECO:0000313" key="18">
    <source>
        <dbReference type="Proteomes" id="UP000294613"/>
    </source>
</evidence>
<dbReference type="SMART" id="SM00904">
    <property type="entry name" value="Flavokinase"/>
    <property type="match status" value="1"/>
</dbReference>
<keyword evidence="9 14" id="KW-0274">FAD</keyword>
<dbReference type="SUPFAM" id="SSF82114">
    <property type="entry name" value="Riboflavin kinase-like"/>
    <property type="match status" value="1"/>
</dbReference>
<protein>
    <recommendedName>
        <fullName evidence="14">Riboflavin biosynthesis protein</fullName>
    </recommendedName>
    <domain>
        <recommendedName>
            <fullName evidence="14">Riboflavin kinase</fullName>
            <ecNumber evidence="14">2.7.1.26</ecNumber>
        </recommendedName>
        <alternativeName>
            <fullName evidence="14">Flavokinase</fullName>
        </alternativeName>
    </domain>
    <domain>
        <recommendedName>
            <fullName evidence="14">FMN adenylyltransferase</fullName>
            <ecNumber evidence="14">2.7.7.2</ecNumber>
        </recommendedName>
        <alternativeName>
            <fullName evidence="14">FAD pyrophosphorylase</fullName>
        </alternativeName>
        <alternativeName>
            <fullName evidence="14">FAD synthase</fullName>
        </alternativeName>
    </domain>
</protein>
<keyword evidence="3 14" id="KW-0285">Flavoprotein</keyword>
<dbReference type="InterPro" id="IPR023465">
    <property type="entry name" value="Riboflavin_kinase_dom_sf"/>
</dbReference>
<dbReference type="EC" id="2.7.7.2" evidence="14"/>
<gene>
    <name evidence="16" type="primary">ribF</name>
    <name evidence="17" type="ORF">EDD74_10344</name>
    <name evidence="16" type="ORF">FAEUMB_25350</name>
</gene>
<evidence type="ECO:0000256" key="1">
    <source>
        <dbReference type="ARBA" id="ARBA00004726"/>
    </source>
</evidence>
<evidence type="ECO:0000256" key="13">
    <source>
        <dbReference type="ARBA" id="ARBA00049494"/>
    </source>
</evidence>
<evidence type="ECO:0000256" key="7">
    <source>
        <dbReference type="ARBA" id="ARBA00022741"/>
    </source>
</evidence>
<dbReference type="GO" id="GO:0009231">
    <property type="term" value="P:riboflavin biosynthetic process"/>
    <property type="evidence" value="ECO:0007669"/>
    <property type="project" value="InterPro"/>
</dbReference>
<keyword evidence="8 14" id="KW-0418">Kinase</keyword>
<evidence type="ECO:0000256" key="3">
    <source>
        <dbReference type="ARBA" id="ARBA00022630"/>
    </source>
</evidence>
<dbReference type="Pfam" id="PF01687">
    <property type="entry name" value="Flavokinase"/>
    <property type="match status" value="1"/>
</dbReference>